<protein>
    <submittedName>
        <fullName evidence="2">Uncharacterized protein</fullName>
    </submittedName>
</protein>
<dbReference type="Pfam" id="PF17104">
    <property type="entry name" value="YBL010C_LAA2"/>
    <property type="match status" value="1"/>
</dbReference>
<dbReference type="OrthoDB" id="5378975at2759"/>
<feature type="region of interest" description="Disordered" evidence="1">
    <location>
        <begin position="326"/>
        <end position="371"/>
    </location>
</feature>
<proteinExistence type="predicted"/>
<feature type="compositionally biased region" description="Basic residues" evidence="1">
    <location>
        <begin position="487"/>
        <end position="501"/>
    </location>
</feature>
<evidence type="ECO:0000313" key="2">
    <source>
        <dbReference type="EMBL" id="KAG2182149.1"/>
    </source>
</evidence>
<dbReference type="EMBL" id="JAEPQZ010000004">
    <property type="protein sequence ID" value="KAG2182149.1"/>
    <property type="molecule type" value="Genomic_DNA"/>
</dbReference>
<name>A0A8H7PZ80_MORIS</name>
<dbReference type="AlphaFoldDB" id="A0A8H7PZ80"/>
<evidence type="ECO:0000313" key="3">
    <source>
        <dbReference type="Proteomes" id="UP000654370"/>
    </source>
</evidence>
<comment type="caution">
    <text evidence="2">The sequence shown here is derived from an EMBL/GenBank/DDBJ whole genome shotgun (WGS) entry which is preliminary data.</text>
</comment>
<feature type="region of interest" description="Disordered" evidence="1">
    <location>
        <begin position="475"/>
        <end position="564"/>
    </location>
</feature>
<feature type="compositionally biased region" description="Polar residues" evidence="1">
    <location>
        <begin position="97"/>
        <end position="112"/>
    </location>
</feature>
<organism evidence="2 3">
    <name type="scientific">Mortierella isabellina</name>
    <name type="common">Filamentous fungus</name>
    <name type="synonym">Umbelopsis isabellina</name>
    <dbReference type="NCBI Taxonomy" id="91625"/>
    <lineage>
        <taxon>Eukaryota</taxon>
        <taxon>Fungi</taxon>
        <taxon>Fungi incertae sedis</taxon>
        <taxon>Mucoromycota</taxon>
        <taxon>Mucoromycotina</taxon>
        <taxon>Umbelopsidomycetes</taxon>
        <taxon>Umbelopsidales</taxon>
        <taxon>Umbelopsidaceae</taxon>
        <taxon>Umbelopsis</taxon>
    </lineage>
</organism>
<evidence type="ECO:0000256" key="1">
    <source>
        <dbReference type="SAM" id="MobiDB-lite"/>
    </source>
</evidence>
<dbReference type="Proteomes" id="UP000654370">
    <property type="component" value="Unassembled WGS sequence"/>
</dbReference>
<gene>
    <name evidence="2" type="ORF">INT43_007076</name>
</gene>
<feature type="region of interest" description="Disordered" evidence="1">
    <location>
        <begin position="26"/>
        <end position="125"/>
    </location>
</feature>
<sequence>MSKVVRNYRMDLLDAEENEYDIKTAGSVDATENDQDTHINDNAPSLAEEKDITLNNISDTGDDKGRPELTELEPHAQVETELENSDKSNFHSIEATPESTVTAESPAQSTESIIDDIDKTNNENQINDNEYEEFEFDEFRDSQADDFGDFGAFDETGQDGSGVDDEFGDFGEFGDVPQPESIPADQEIEKHIAGIEGYVEALRDGNLASVTEFLDKFFDETLTSTSTLTSLESSNETSPNEAGSDFKHFAPHQEVSEGSKAYICTNLFAPYHRLDLWNKLSTDSVFYNPLTGAVGQFQWTRSEINKVYLRSLGVTINIDDAFNHTSSSVPSSPYAEAPRSANARTSPSYLDAKSPSPLLDRKRSPKRNLHTKANSLSGISLPIRESSPVETKRSEPEPELDIDVARAYCELTEDTVRVFPSVKLTSIITDLTRLQRQAADYLQYLLDQREQLIMDSETYNDLISCIVGHAQRLRDQNPKDASPAMVQKKKQGNGLSLKRKSQATSTGQAAFSASMGGGVVGIKNTTTGTTPKKLEREQSTSSIKPVATTSSQSHKAAKKESLLD</sequence>
<dbReference type="InterPro" id="IPR031355">
    <property type="entry name" value="YBL010C/LAA2-like"/>
</dbReference>
<feature type="compositionally biased region" description="Polar residues" evidence="1">
    <location>
        <begin position="502"/>
        <end position="511"/>
    </location>
</feature>
<keyword evidence="3" id="KW-1185">Reference proteome</keyword>
<feature type="compositionally biased region" description="Basic and acidic residues" evidence="1">
    <location>
        <begin position="61"/>
        <end position="89"/>
    </location>
</feature>
<dbReference type="PANTHER" id="PTHR38698:SF1">
    <property type="entry name" value="FUNGAL PROTEIN"/>
    <property type="match status" value="1"/>
</dbReference>
<dbReference type="PANTHER" id="PTHR38698">
    <property type="entry name" value="EXPRESSED PROTEIN"/>
    <property type="match status" value="1"/>
</dbReference>
<feature type="compositionally biased region" description="Polar residues" evidence="1">
    <location>
        <begin position="539"/>
        <end position="554"/>
    </location>
</feature>
<reference evidence="2" key="1">
    <citation type="submission" date="2020-12" db="EMBL/GenBank/DDBJ databases">
        <title>Metabolic potential, ecology and presence of endohyphal bacteria is reflected in genomic diversity of Mucoromycotina.</title>
        <authorList>
            <person name="Muszewska A."/>
            <person name="Okrasinska A."/>
            <person name="Steczkiewicz K."/>
            <person name="Drgas O."/>
            <person name="Orlowska M."/>
            <person name="Perlinska-Lenart U."/>
            <person name="Aleksandrzak-Piekarczyk T."/>
            <person name="Szatraj K."/>
            <person name="Zielenkiewicz U."/>
            <person name="Pilsyk S."/>
            <person name="Malc E."/>
            <person name="Mieczkowski P."/>
            <person name="Kruszewska J.S."/>
            <person name="Biernat P."/>
            <person name="Pawlowska J."/>
        </authorList>
    </citation>
    <scope>NUCLEOTIDE SEQUENCE</scope>
    <source>
        <strain evidence="2">WA0000067209</strain>
    </source>
</reference>
<accession>A0A8H7PZ80</accession>